<dbReference type="Proteomes" id="UP000194127">
    <property type="component" value="Unassembled WGS sequence"/>
</dbReference>
<dbReference type="GeneID" id="36321909"/>
<keyword evidence="2" id="KW-1185">Reference proteome</keyword>
<sequence length="177" mass="19433">MSRLSCRPIVGRGLYIVPNGKMVYASSGITCSAQCQRGRTASITAMSEDAAPGLESWNRVSIFLLVERRIYLYDSSLLPASDMWCLWLLQAHISILTQAVYPNTVIIHRGKLNCGVLSNDDGIAASEERERNEGSILIVFGEWTFGGLISSYLQWTRGTSGESKVVNCYTLSSTTSP</sequence>
<protein>
    <submittedName>
        <fullName evidence="1">Uncharacterized protein</fullName>
    </submittedName>
</protein>
<organism evidence="1 2">
    <name type="scientific">Postia placenta MAD-698-R-SB12</name>
    <dbReference type="NCBI Taxonomy" id="670580"/>
    <lineage>
        <taxon>Eukaryota</taxon>
        <taxon>Fungi</taxon>
        <taxon>Dikarya</taxon>
        <taxon>Basidiomycota</taxon>
        <taxon>Agaricomycotina</taxon>
        <taxon>Agaricomycetes</taxon>
        <taxon>Polyporales</taxon>
        <taxon>Adustoporiaceae</taxon>
        <taxon>Rhodonia</taxon>
    </lineage>
</organism>
<gene>
    <name evidence="1" type="ORF">POSPLADRAFT_1033801</name>
</gene>
<proteinExistence type="predicted"/>
<dbReference type="AlphaFoldDB" id="A0A1X6N0E1"/>
<dbReference type="EMBL" id="KZ110597">
    <property type="protein sequence ID" value="OSX62078.1"/>
    <property type="molecule type" value="Genomic_DNA"/>
</dbReference>
<reference evidence="1 2" key="1">
    <citation type="submission" date="2017-04" db="EMBL/GenBank/DDBJ databases">
        <title>Genome Sequence of the Model Brown-Rot Fungus Postia placenta SB12.</title>
        <authorList>
            <consortium name="DOE Joint Genome Institute"/>
            <person name="Gaskell J."/>
            <person name="Kersten P."/>
            <person name="Larrondo L.F."/>
            <person name="Canessa P."/>
            <person name="Martinez D."/>
            <person name="Hibbett D."/>
            <person name="Schmoll M."/>
            <person name="Kubicek C.P."/>
            <person name="Martinez A.T."/>
            <person name="Yadav J."/>
            <person name="Master E."/>
            <person name="Magnuson J.K."/>
            <person name="James T."/>
            <person name="Yaver D."/>
            <person name="Berka R."/>
            <person name="Labutti K."/>
            <person name="Lipzen A."/>
            <person name="Aerts A."/>
            <person name="Barry K."/>
            <person name="Henrissat B."/>
            <person name="Blanchette R."/>
            <person name="Grigoriev I."/>
            <person name="Cullen D."/>
        </authorList>
    </citation>
    <scope>NUCLEOTIDE SEQUENCE [LARGE SCALE GENOMIC DNA]</scope>
    <source>
        <strain evidence="1 2">MAD-698-R-SB12</strain>
    </source>
</reference>
<name>A0A1X6N0E1_9APHY</name>
<evidence type="ECO:0000313" key="1">
    <source>
        <dbReference type="EMBL" id="OSX62078.1"/>
    </source>
</evidence>
<accession>A0A1X6N0E1</accession>
<evidence type="ECO:0000313" key="2">
    <source>
        <dbReference type="Proteomes" id="UP000194127"/>
    </source>
</evidence>
<dbReference type="RefSeq" id="XP_024338872.1">
    <property type="nucleotide sequence ID" value="XM_024476959.1"/>
</dbReference>